<dbReference type="GO" id="GO:0000976">
    <property type="term" value="F:transcription cis-regulatory region binding"/>
    <property type="evidence" value="ECO:0007669"/>
    <property type="project" value="TreeGrafter"/>
</dbReference>
<evidence type="ECO:0000313" key="7">
    <source>
        <dbReference type="Proteomes" id="UP000631694"/>
    </source>
</evidence>
<protein>
    <submittedName>
        <fullName evidence="6">LacI family DNA-binding transcriptional regulator</fullName>
    </submittedName>
</protein>
<keyword evidence="2" id="KW-0805">Transcription regulation</keyword>
<dbReference type="Gene3D" id="3.40.50.2300">
    <property type="match status" value="2"/>
</dbReference>
<accession>A0A931N136</accession>
<sequence length="340" mass="36439">MSSLKDVARLAGVSVGTVSRYLNDPEHVREKTRNVIETAVQSLNYSPNAVARSLRRGRTSLVMVVVWAVGDPFYGDVIHGISEAAARKGYSIYIKEVHSTQMVPSSLDDIVLSRQADGVILLGGPSPFDVSEDFRTAPGTPPVVVAGEIAIRALSGLPAVRIDNLKAATDITRFLLGLGHKSVAFMSGEPGSILMIDREEGFRRALREAGLPLPDDYFTHGDLTIAGARRATRELLGQATPPTALICANDEMAIGAIAEARSLGLSVPDDLSVVGFDDIRYADVISPRLTTVGQPASLIGEQSFGQLWRLLQAGELKARTMIVPHRLVVRDSAAPPRRAG</sequence>
<name>A0A931N136_9HYPH</name>
<dbReference type="PROSITE" id="PS50932">
    <property type="entry name" value="HTH_LACI_2"/>
    <property type="match status" value="1"/>
</dbReference>
<dbReference type="RefSeq" id="WP_197312960.1">
    <property type="nucleotide sequence ID" value="NZ_JADZLT010000056.1"/>
</dbReference>
<feature type="domain" description="HTH lacI-type" evidence="5">
    <location>
        <begin position="2"/>
        <end position="56"/>
    </location>
</feature>
<dbReference type="PROSITE" id="PS00356">
    <property type="entry name" value="HTH_LACI_1"/>
    <property type="match status" value="1"/>
</dbReference>
<dbReference type="Gene3D" id="1.10.260.40">
    <property type="entry name" value="lambda repressor-like DNA-binding domains"/>
    <property type="match status" value="1"/>
</dbReference>
<dbReference type="InterPro" id="IPR028082">
    <property type="entry name" value="Peripla_BP_I"/>
</dbReference>
<dbReference type="SUPFAM" id="SSF47413">
    <property type="entry name" value="lambda repressor-like DNA-binding domains"/>
    <property type="match status" value="1"/>
</dbReference>
<comment type="caution">
    <text evidence="6">The sequence shown here is derived from an EMBL/GenBank/DDBJ whole genome shotgun (WGS) entry which is preliminary data.</text>
</comment>
<dbReference type="CDD" id="cd06284">
    <property type="entry name" value="PBP1_LacI-like"/>
    <property type="match status" value="1"/>
</dbReference>
<evidence type="ECO:0000256" key="3">
    <source>
        <dbReference type="ARBA" id="ARBA00023125"/>
    </source>
</evidence>
<keyword evidence="4" id="KW-0804">Transcription</keyword>
<keyword evidence="3 6" id="KW-0238">DNA-binding</keyword>
<dbReference type="SUPFAM" id="SSF53822">
    <property type="entry name" value="Periplasmic binding protein-like I"/>
    <property type="match status" value="1"/>
</dbReference>
<evidence type="ECO:0000256" key="1">
    <source>
        <dbReference type="ARBA" id="ARBA00022491"/>
    </source>
</evidence>
<dbReference type="EMBL" id="JADZLT010000056">
    <property type="protein sequence ID" value="MBH0239889.1"/>
    <property type="molecule type" value="Genomic_DNA"/>
</dbReference>
<dbReference type="PRINTS" id="PR00036">
    <property type="entry name" value="HTHLACI"/>
</dbReference>
<evidence type="ECO:0000313" key="6">
    <source>
        <dbReference type="EMBL" id="MBH0239889.1"/>
    </source>
</evidence>
<dbReference type="Pfam" id="PF13377">
    <property type="entry name" value="Peripla_BP_3"/>
    <property type="match status" value="1"/>
</dbReference>
<dbReference type="CDD" id="cd01392">
    <property type="entry name" value="HTH_LacI"/>
    <property type="match status" value="1"/>
</dbReference>
<organism evidence="6 7">
    <name type="scientific">Methylobrevis albus</name>
    <dbReference type="NCBI Taxonomy" id="2793297"/>
    <lineage>
        <taxon>Bacteria</taxon>
        <taxon>Pseudomonadati</taxon>
        <taxon>Pseudomonadota</taxon>
        <taxon>Alphaproteobacteria</taxon>
        <taxon>Hyphomicrobiales</taxon>
        <taxon>Pleomorphomonadaceae</taxon>
        <taxon>Methylobrevis</taxon>
    </lineage>
</organism>
<keyword evidence="7" id="KW-1185">Reference proteome</keyword>
<evidence type="ECO:0000259" key="5">
    <source>
        <dbReference type="PROSITE" id="PS50932"/>
    </source>
</evidence>
<dbReference type="Proteomes" id="UP000631694">
    <property type="component" value="Unassembled WGS sequence"/>
</dbReference>
<dbReference type="AlphaFoldDB" id="A0A931N136"/>
<dbReference type="InterPro" id="IPR046335">
    <property type="entry name" value="LacI/GalR-like_sensor"/>
</dbReference>
<reference evidence="6" key="1">
    <citation type="submission" date="2020-12" db="EMBL/GenBank/DDBJ databases">
        <title>Methylobrevis albus sp. nov., isolated from fresh water lack sediment.</title>
        <authorList>
            <person name="Zou Q."/>
        </authorList>
    </citation>
    <scope>NUCLEOTIDE SEQUENCE</scope>
    <source>
        <strain evidence="6">L22</strain>
    </source>
</reference>
<dbReference type="InterPro" id="IPR010982">
    <property type="entry name" value="Lambda_DNA-bd_dom_sf"/>
</dbReference>
<dbReference type="PANTHER" id="PTHR30146:SF151">
    <property type="entry name" value="HTH-TYPE TRANSCRIPTIONAL REPRESSOR CYTR"/>
    <property type="match status" value="1"/>
</dbReference>
<evidence type="ECO:0000256" key="2">
    <source>
        <dbReference type="ARBA" id="ARBA00023015"/>
    </source>
</evidence>
<keyword evidence="1" id="KW-0678">Repressor</keyword>
<proteinExistence type="predicted"/>
<dbReference type="Pfam" id="PF00356">
    <property type="entry name" value="LacI"/>
    <property type="match status" value="1"/>
</dbReference>
<evidence type="ECO:0000256" key="4">
    <source>
        <dbReference type="ARBA" id="ARBA00023163"/>
    </source>
</evidence>
<dbReference type="GO" id="GO:0003700">
    <property type="term" value="F:DNA-binding transcription factor activity"/>
    <property type="evidence" value="ECO:0007669"/>
    <property type="project" value="TreeGrafter"/>
</dbReference>
<dbReference type="PANTHER" id="PTHR30146">
    <property type="entry name" value="LACI-RELATED TRANSCRIPTIONAL REPRESSOR"/>
    <property type="match status" value="1"/>
</dbReference>
<gene>
    <name evidence="6" type="ORF">I5731_18860</name>
</gene>
<dbReference type="SMART" id="SM00354">
    <property type="entry name" value="HTH_LACI"/>
    <property type="match status" value="1"/>
</dbReference>
<dbReference type="InterPro" id="IPR000843">
    <property type="entry name" value="HTH_LacI"/>
</dbReference>